<accession>A0A2H9TAG7</accession>
<keyword evidence="1" id="KW-0507">mRNA processing</keyword>
<feature type="compositionally biased region" description="Basic residues" evidence="7">
    <location>
        <begin position="493"/>
        <end position="505"/>
    </location>
</feature>
<dbReference type="GO" id="GO:0003723">
    <property type="term" value="F:RNA binding"/>
    <property type="evidence" value="ECO:0007669"/>
    <property type="project" value="UniProtKB-KW"/>
</dbReference>
<dbReference type="EC" id="2.7.7.19" evidence="12"/>
<evidence type="ECO:0000313" key="12">
    <source>
        <dbReference type="EMBL" id="PJE80118.1"/>
    </source>
</evidence>
<feature type="region of interest" description="Disordered" evidence="7">
    <location>
        <begin position="483"/>
        <end position="513"/>
    </location>
</feature>
<keyword evidence="12" id="KW-0548">Nucleotidyltransferase</keyword>
<dbReference type="GO" id="GO:0006397">
    <property type="term" value="P:mRNA processing"/>
    <property type="evidence" value="ECO:0007669"/>
    <property type="project" value="UniProtKB-KW"/>
</dbReference>
<evidence type="ECO:0000256" key="4">
    <source>
        <dbReference type="ARBA" id="ARBA00022840"/>
    </source>
</evidence>
<evidence type="ECO:0000256" key="8">
    <source>
        <dbReference type="SAM" id="Phobius"/>
    </source>
</evidence>
<proteinExistence type="inferred from homology"/>
<organism evidence="12">
    <name type="scientific">invertebrate metagenome</name>
    <dbReference type="NCBI Taxonomy" id="1711999"/>
    <lineage>
        <taxon>unclassified sequences</taxon>
        <taxon>metagenomes</taxon>
        <taxon>organismal metagenomes</taxon>
    </lineage>
</organism>
<dbReference type="EMBL" id="NSIT01000031">
    <property type="protein sequence ID" value="PJE80118.1"/>
    <property type="molecule type" value="Genomic_DNA"/>
</dbReference>
<dbReference type="PANTHER" id="PTHR43051">
    <property type="entry name" value="POLYNUCLEOTIDE ADENYLYLTRANSFERASE FAMILY PROTEIN"/>
    <property type="match status" value="1"/>
</dbReference>
<dbReference type="HAMAP" id="MF_00957">
    <property type="entry name" value="PolyA_pol"/>
    <property type="match status" value="1"/>
</dbReference>
<name>A0A2H9TAG7_9ZZZZ</name>
<dbReference type="InterPro" id="IPR002646">
    <property type="entry name" value="PolA_pol_head_dom"/>
</dbReference>
<dbReference type="Pfam" id="PF01743">
    <property type="entry name" value="PolyA_pol"/>
    <property type="match status" value="1"/>
</dbReference>
<evidence type="ECO:0000256" key="2">
    <source>
        <dbReference type="ARBA" id="ARBA00022679"/>
    </source>
</evidence>
<dbReference type="NCBIfam" id="TIGR01942">
    <property type="entry name" value="pcnB"/>
    <property type="match status" value="1"/>
</dbReference>
<dbReference type="Pfam" id="PF12627">
    <property type="entry name" value="PolyA_pol_RNAbd"/>
    <property type="match status" value="1"/>
</dbReference>
<dbReference type="Pfam" id="PF12626">
    <property type="entry name" value="PolyA_pol_arg_C"/>
    <property type="match status" value="1"/>
</dbReference>
<keyword evidence="8" id="KW-1133">Transmembrane helix</keyword>
<reference evidence="12" key="1">
    <citation type="journal article" date="2017" name="Appl. Environ. Microbiol.">
        <title>Molecular characterization of an Endozoicomonas-like organism causing infection in king scallop Pecten maximus L.</title>
        <authorList>
            <person name="Cano I."/>
            <person name="van Aerle R."/>
            <person name="Ross S."/>
            <person name="Verner-Jeffreys D.W."/>
            <person name="Paley R.K."/>
            <person name="Rimmer G."/>
            <person name="Ryder D."/>
            <person name="Hooper P."/>
            <person name="Stone D."/>
            <person name="Feist S.W."/>
        </authorList>
    </citation>
    <scope>NUCLEOTIDE SEQUENCE</scope>
</reference>
<dbReference type="GO" id="GO:0005524">
    <property type="term" value="F:ATP binding"/>
    <property type="evidence" value="ECO:0007669"/>
    <property type="project" value="UniProtKB-KW"/>
</dbReference>
<dbReference type="Gene3D" id="3.30.460.10">
    <property type="entry name" value="Beta Polymerase, domain 2"/>
    <property type="match status" value="1"/>
</dbReference>
<dbReference type="InterPro" id="IPR052191">
    <property type="entry name" value="tRNA_ntf/polyA_polymerase_I"/>
</dbReference>
<feature type="transmembrane region" description="Helical" evidence="8">
    <location>
        <begin position="6"/>
        <end position="23"/>
    </location>
</feature>
<evidence type="ECO:0000259" key="9">
    <source>
        <dbReference type="Pfam" id="PF01743"/>
    </source>
</evidence>
<dbReference type="SUPFAM" id="SSF81301">
    <property type="entry name" value="Nucleotidyltransferase"/>
    <property type="match status" value="1"/>
</dbReference>
<keyword evidence="8" id="KW-0812">Transmembrane</keyword>
<dbReference type="InterPro" id="IPR025866">
    <property type="entry name" value="PolyA_pol_arg_C_dom"/>
</dbReference>
<evidence type="ECO:0000259" key="11">
    <source>
        <dbReference type="Pfam" id="PF12627"/>
    </source>
</evidence>
<evidence type="ECO:0000256" key="5">
    <source>
        <dbReference type="ARBA" id="ARBA00022884"/>
    </source>
</evidence>
<dbReference type="CDD" id="cd05398">
    <property type="entry name" value="NT_ClassII-CCAase"/>
    <property type="match status" value="1"/>
</dbReference>
<dbReference type="FunFam" id="3.30.460.10:FF:000035">
    <property type="entry name" value="Poly(A) polymerase I"/>
    <property type="match status" value="1"/>
</dbReference>
<keyword evidence="4" id="KW-0067">ATP-binding</keyword>
<keyword evidence="3" id="KW-0547">Nucleotide-binding</keyword>
<protein>
    <submittedName>
        <fullName evidence="12">Poly(A) polymerase I</fullName>
        <ecNumber evidence="12">2.7.7.19</ecNumber>
    </submittedName>
</protein>
<evidence type="ECO:0000256" key="6">
    <source>
        <dbReference type="ARBA" id="ARBA00023163"/>
    </source>
</evidence>
<comment type="caution">
    <text evidence="12">The sequence shown here is derived from an EMBL/GenBank/DDBJ whole genome shotgun (WGS) entry which is preliminary data.</text>
</comment>
<dbReference type="PANTHER" id="PTHR43051:SF1">
    <property type="entry name" value="POLYNUCLEOTIDE ADENYLYLTRANSFERASE FAMILY PROTEIN"/>
    <property type="match status" value="1"/>
</dbReference>
<evidence type="ECO:0000256" key="1">
    <source>
        <dbReference type="ARBA" id="ARBA00022664"/>
    </source>
</evidence>
<keyword evidence="5" id="KW-0694">RNA-binding</keyword>
<evidence type="ECO:0000256" key="7">
    <source>
        <dbReference type="SAM" id="MobiDB-lite"/>
    </source>
</evidence>
<keyword evidence="6" id="KW-0804">Transcription</keyword>
<evidence type="ECO:0000256" key="3">
    <source>
        <dbReference type="ARBA" id="ARBA00022741"/>
    </source>
</evidence>
<dbReference type="SUPFAM" id="SSF81891">
    <property type="entry name" value="Poly A polymerase C-terminal region-like"/>
    <property type="match status" value="1"/>
</dbReference>
<feature type="domain" description="Poly A polymerase head" evidence="9">
    <location>
        <begin position="105"/>
        <end position="236"/>
    </location>
</feature>
<feature type="domain" description="tRNA nucleotidyltransferase/poly(A) polymerase RNA and SrmB- binding" evidence="11">
    <location>
        <begin position="264"/>
        <end position="323"/>
    </location>
</feature>
<feature type="compositionally biased region" description="Basic and acidic residues" evidence="7">
    <location>
        <begin position="29"/>
        <end position="43"/>
    </location>
</feature>
<dbReference type="InterPro" id="IPR032828">
    <property type="entry name" value="PolyA_RNA-bd"/>
</dbReference>
<feature type="region of interest" description="Disordered" evidence="7">
    <location>
        <begin position="28"/>
        <end position="71"/>
    </location>
</feature>
<dbReference type="InterPro" id="IPR010206">
    <property type="entry name" value="PolA_pol_I"/>
</dbReference>
<dbReference type="GO" id="GO:0043633">
    <property type="term" value="P:polyadenylation-dependent RNA catabolic process"/>
    <property type="evidence" value="ECO:0007669"/>
    <property type="project" value="InterPro"/>
</dbReference>
<dbReference type="AlphaFoldDB" id="A0A2H9TAG7"/>
<gene>
    <name evidence="12" type="primary">pcnB</name>
    <name evidence="12" type="ORF">CI610_00884</name>
</gene>
<dbReference type="Gene3D" id="1.10.3090.10">
    <property type="entry name" value="cca-adding enzyme, domain 2"/>
    <property type="match status" value="1"/>
</dbReference>
<sequence length="513" mass="58823">MHDWVIAVIGVAVIFLMAGYVVMGRRHQNKADRHNQKDQRHTDSGVPLNSRPQDKNSLKKKAASLSEKNKTYSCLPREQHCVSRRVISPNALKVLHRLNSHGYEAYLVGGCIRDLLLSLTPKDFDVTTSATPEEVHQLFRNSRVIGRRFKLVHVLYGREIIEVATFRANSNGLSEESRCAKRSASGRILRDNVYGSLEDDAFRRDFTVNALYYSAEKLSVIDYCGGVRDMESKLLRLIGDADERYREDPVRMLRAIRFSVKLHFSMAPETAMPIRDMAELLKDIPAARLFDEVLKLLQSGRGEQTFELLKEYGLFEPLFPLTCRALSGDDEGQFERFVRCALKNTDERINQEQSVTSAFLFAALLWRPLQQQAAVLMQKDIPEIPAIQQAATLVLSRQSRHTALPRRISYTIREIWELQVRLVRRQPRTVRMLPDHPRFRAAYDFLLLREKAGEELSGAGHWWAKLQVLNEQGHNDPIQVLGHYKASGEKRSNSRRRRPHRKQGNVHHSSGAK</sequence>
<dbReference type="InterPro" id="IPR043519">
    <property type="entry name" value="NT_sf"/>
</dbReference>
<dbReference type="GO" id="GO:1990817">
    <property type="term" value="F:poly(A) RNA polymerase activity"/>
    <property type="evidence" value="ECO:0007669"/>
    <property type="project" value="UniProtKB-EC"/>
</dbReference>
<evidence type="ECO:0000259" key="10">
    <source>
        <dbReference type="Pfam" id="PF12626"/>
    </source>
</evidence>
<keyword evidence="8" id="KW-0472">Membrane</keyword>
<keyword evidence="2 12" id="KW-0808">Transferase</keyword>
<feature type="domain" description="Polymerase A arginine-rich C-terminal" evidence="10">
    <location>
        <begin position="381"/>
        <end position="499"/>
    </location>
</feature>